<proteinExistence type="predicted"/>
<protein>
    <submittedName>
        <fullName evidence="2">Uncharacterized protein</fullName>
    </submittedName>
</protein>
<dbReference type="AlphaFoldDB" id="A0A1X2DF14"/>
<feature type="compositionally biased region" description="Basic and acidic residues" evidence="1">
    <location>
        <begin position="126"/>
        <end position="136"/>
    </location>
</feature>
<evidence type="ECO:0000313" key="3">
    <source>
        <dbReference type="Proteomes" id="UP000193087"/>
    </source>
</evidence>
<dbReference type="Proteomes" id="UP000193087">
    <property type="component" value="Unassembled WGS sequence"/>
</dbReference>
<feature type="region of interest" description="Disordered" evidence="1">
    <location>
        <begin position="125"/>
        <end position="163"/>
    </location>
</feature>
<accession>A0A1X2DF14</accession>
<comment type="caution">
    <text evidence="2">The sequence shown here is derived from an EMBL/GenBank/DDBJ whole genome shotgun (WGS) entry which is preliminary data.</text>
</comment>
<evidence type="ECO:0000313" key="2">
    <source>
        <dbReference type="EMBL" id="ORW86817.1"/>
    </source>
</evidence>
<name>A0A1X2DF14_9MYCO</name>
<keyword evidence="3" id="KW-1185">Reference proteome</keyword>
<dbReference type="EMBL" id="LQPQ01000020">
    <property type="protein sequence ID" value="ORW86817.1"/>
    <property type="molecule type" value="Genomic_DNA"/>
</dbReference>
<sequence>MTQPELISIDLTDDERDFMLGVLSEFGGPASYTPFPIKILGISTADEFDELLIRLRKAIWHSEPLSALDWARAQLLTETCWASDLIGSGLDFGTSYRDEQAAPLLRSIQRKLRRYPLASALFPDNGGRRTYAEPKHPHGSTQTSLVASRLPPRALSNPRSPRR</sequence>
<dbReference type="OrthoDB" id="3540641at2"/>
<evidence type="ECO:0000256" key="1">
    <source>
        <dbReference type="SAM" id="MobiDB-lite"/>
    </source>
</evidence>
<gene>
    <name evidence="2" type="ORF">AWC22_10585</name>
</gene>
<dbReference type="RefSeq" id="WP_085248982.1">
    <property type="nucleotide sequence ID" value="NZ_CAJMWJ010000001.1"/>
</dbReference>
<organism evidence="2 3">
    <name type="scientific">Mycobacterium riyadhense</name>
    <dbReference type="NCBI Taxonomy" id="486698"/>
    <lineage>
        <taxon>Bacteria</taxon>
        <taxon>Bacillati</taxon>
        <taxon>Actinomycetota</taxon>
        <taxon>Actinomycetes</taxon>
        <taxon>Mycobacteriales</taxon>
        <taxon>Mycobacteriaceae</taxon>
        <taxon>Mycobacterium</taxon>
    </lineage>
</organism>
<dbReference type="GeneID" id="93494264"/>
<reference evidence="2 3" key="1">
    <citation type="submission" date="2016-01" db="EMBL/GenBank/DDBJ databases">
        <title>The new phylogeny of the genus Mycobacterium.</title>
        <authorList>
            <person name="Tarcisio F."/>
            <person name="Conor M."/>
            <person name="Antonella G."/>
            <person name="Elisabetta G."/>
            <person name="Giulia F.S."/>
            <person name="Sara T."/>
            <person name="Anna F."/>
            <person name="Clotilde B."/>
            <person name="Roberto B."/>
            <person name="Veronica D.S."/>
            <person name="Fabio R."/>
            <person name="Monica P."/>
            <person name="Olivier J."/>
            <person name="Enrico T."/>
            <person name="Nicola S."/>
        </authorList>
    </citation>
    <scope>NUCLEOTIDE SEQUENCE [LARGE SCALE GENOMIC DNA]</scope>
    <source>
        <strain evidence="2 3">DSM 45176</strain>
    </source>
</reference>